<dbReference type="InterPro" id="IPR036390">
    <property type="entry name" value="WH_DNA-bd_sf"/>
</dbReference>
<dbReference type="EMBL" id="FOFU01000004">
    <property type="protein sequence ID" value="SEQ42856.1"/>
    <property type="molecule type" value="Genomic_DNA"/>
</dbReference>
<dbReference type="SUPFAM" id="SSF46785">
    <property type="entry name" value="Winged helix' DNA-binding domain"/>
    <property type="match status" value="1"/>
</dbReference>
<dbReference type="InterPro" id="IPR036388">
    <property type="entry name" value="WH-like_DNA-bd_sf"/>
</dbReference>
<evidence type="ECO:0000256" key="1">
    <source>
        <dbReference type="ARBA" id="ARBA00023015"/>
    </source>
</evidence>
<dbReference type="Gene3D" id="1.10.10.10">
    <property type="entry name" value="Winged helix-like DNA-binding domain superfamily/Winged helix DNA-binding domain"/>
    <property type="match status" value="1"/>
</dbReference>
<dbReference type="OrthoDB" id="1491902at2"/>
<keyword evidence="2" id="KW-0731">Sigma factor</keyword>
<dbReference type="InterPro" id="IPR039425">
    <property type="entry name" value="RNA_pol_sigma-70-like"/>
</dbReference>
<dbReference type="InterPro" id="IPR013249">
    <property type="entry name" value="RNA_pol_sigma70_r4_t2"/>
</dbReference>
<keyword evidence="7" id="KW-1185">Reference proteome</keyword>
<keyword evidence="3" id="KW-0238">DNA-binding</keyword>
<dbReference type="PANTHER" id="PTHR43133:SF8">
    <property type="entry name" value="RNA POLYMERASE SIGMA FACTOR HI_1459-RELATED"/>
    <property type="match status" value="1"/>
</dbReference>
<dbReference type="InterPro" id="IPR013324">
    <property type="entry name" value="RNA_pol_sigma_r3/r4-like"/>
</dbReference>
<dbReference type="SUPFAM" id="SSF88659">
    <property type="entry name" value="Sigma3 and sigma4 domains of RNA polymerase sigma factors"/>
    <property type="match status" value="1"/>
</dbReference>
<evidence type="ECO:0000256" key="4">
    <source>
        <dbReference type="ARBA" id="ARBA00023163"/>
    </source>
</evidence>
<dbReference type="CDD" id="cd00090">
    <property type="entry name" value="HTH_ARSR"/>
    <property type="match status" value="1"/>
</dbReference>
<dbReference type="Proteomes" id="UP000182360">
    <property type="component" value="Unassembled WGS sequence"/>
</dbReference>
<dbReference type="PANTHER" id="PTHR43133">
    <property type="entry name" value="RNA POLYMERASE ECF-TYPE SIGMA FACTO"/>
    <property type="match status" value="1"/>
</dbReference>
<dbReference type="InterPro" id="IPR011991">
    <property type="entry name" value="ArsR-like_HTH"/>
</dbReference>
<keyword evidence="1" id="KW-0805">Transcription regulation</keyword>
<evidence type="ECO:0000256" key="2">
    <source>
        <dbReference type="ARBA" id="ARBA00023082"/>
    </source>
</evidence>
<keyword evidence="4" id="KW-0804">Transcription</keyword>
<feature type="domain" description="RNA polymerase sigma factor 70 region 4 type 2" evidence="5">
    <location>
        <begin position="111"/>
        <end position="155"/>
    </location>
</feature>
<reference evidence="6 7" key="1">
    <citation type="submission" date="2016-10" db="EMBL/GenBank/DDBJ databases">
        <authorList>
            <person name="de Groot N.N."/>
        </authorList>
    </citation>
    <scope>NUCLEOTIDE SEQUENCE [LARGE SCALE GENOMIC DNA]</scope>
    <source>
        <strain evidence="6 7">B25</strain>
    </source>
</reference>
<protein>
    <submittedName>
        <fullName evidence="6">DNA-directed RNA polymerase specialized sigma subunit, sigma24 family</fullName>
    </submittedName>
</protein>
<dbReference type="GO" id="GO:0016987">
    <property type="term" value="F:sigma factor activity"/>
    <property type="evidence" value="ECO:0007669"/>
    <property type="project" value="UniProtKB-KW"/>
</dbReference>
<proteinExistence type="predicted"/>
<evidence type="ECO:0000259" key="5">
    <source>
        <dbReference type="Pfam" id="PF08281"/>
    </source>
</evidence>
<name>A0A1H9FY89_9SPIR</name>
<dbReference type="AlphaFoldDB" id="A0A1H9FY89"/>
<organism evidence="6 7">
    <name type="scientific">Treponema bryantii</name>
    <dbReference type="NCBI Taxonomy" id="163"/>
    <lineage>
        <taxon>Bacteria</taxon>
        <taxon>Pseudomonadati</taxon>
        <taxon>Spirochaetota</taxon>
        <taxon>Spirochaetia</taxon>
        <taxon>Spirochaetales</taxon>
        <taxon>Treponemataceae</taxon>
        <taxon>Treponema</taxon>
    </lineage>
</organism>
<dbReference type="GO" id="GO:0000428">
    <property type="term" value="C:DNA-directed RNA polymerase complex"/>
    <property type="evidence" value="ECO:0007669"/>
    <property type="project" value="UniProtKB-KW"/>
</dbReference>
<gene>
    <name evidence="6" type="ORF">SAMN04487977_104210</name>
</gene>
<evidence type="ECO:0000256" key="3">
    <source>
        <dbReference type="ARBA" id="ARBA00023125"/>
    </source>
</evidence>
<dbReference type="Pfam" id="PF08281">
    <property type="entry name" value="Sigma70_r4_2"/>
    <property type="match status" value="1"/>
</dbReference>
<accession>A0A1H9FY89</accession>
<dbReference type="GO" id="GO:0003677">
    <property type="term" value="F:DNA binding"/>
    <property type="evidence" value="ECO:0007669"/>
    <property type="project" value="UniProtKB-KW"/>
</dbReference>
<evidence type="ECO:0000313" key="6">
    <source>
        <dbReference type="EMBL" id="SEQ42856.1"/>
    </source>
</evidence>
<keyword evidence="6" id="KW-0240">DNA-directed RNA polymerase</keyword>
<dbReference type="GO" id="GO:0006352">
    <property type="term" value="P:DNA-templated transcription initiation"/>
    <property type="evidence" value="ECO:0007669"/>
    <property type="project" value="InterPro"/>
</dbReference>
<dbReference type="RefSeq" id="WP_074643212.1">
    <property type="nucleotide sequence ID" value="NZ_FOFU01000004.1"/>
</dbReference>
<sequence length="545" mass="62631">MEKQKADKLILKFSSKVYGFAVKKSYSYDEAEELSAEMLKEVYLSMLQTDDIVNVEGYVWRICEHVYAKYVNQVKHQKGISVDGLNLPYFDEYDLGETEEEIRKLRKEICFLSSSRREIVYSFYYEGKSIAQIAREHGLPAGTVKWHLNKARNDLKEGFTMERKIGKLGLSPVKALEFSHSGCPGSKGGPEVYLDDKINLNIVYSVYETPKTVEEIAEDLGMTPVYLEDKIELLVTNGFLVETKGNRYTTYVQFSPKQYSLEAEANLVRMQQKVAKILTEKYVPQVRAAVANLVNRDVYIPGGNRELFEAAAIFYAIVTKCRLSIEKDLSKHRIKTLDGADYLVSVETKSEVMDPDYKCEFNFSELEKKFWSCGEMTRDSQKYPCVYSWSVDSRFDCRKGAWKNNLNSDYESLYEIITGEITESKATSEKFKRLRERGFLSKNGTINTMVVRSSFNDFAGLIPKPDEDLLKEFAKFALEQAMVQSKMYPPQIQDRVIVNVMNFAVGSRVAMMVLDELYDNKVFRPLTAQERITANLLMFCDHLPE</sequence>
<evidence type="ECO:0000313" key="7">
    <source>
        <dbReference type="Proteomes" id="UP000182360"/>
    </source>
</evidence>